<gene>
    <name evidence="2" type="ORF">S40285_02387</name>
</gene>
<dbReference type="InParanoid" id="A0A084QPR6"/>
<protein>
    <submittedName>
        <fullName evidence="2">Uncharacterized protein</fullName>
    </submittedName>
</protein>
<feature type="region of interest" description="Disordered" evidence="1">
    <location>
        <begin position="1"/>
        <end position="232"/>
    </location>
</feature>
<accession>A0A084QPR6</accession>
<feature type="compositionally biased region" description="Low complexity" evidence="1">
    <location>
        <begin position="131"/>
        <end position="163"/>
    </location>
</feature>
<dbReference type="EMBL" id="KL660533">
    <property type="protein sequence ID" value="KFA65951.1"/>
    <property type="molecule type" value="Genomic_DNA"/>
</dbReference>
<reference evidence="2 3" key="1">
    <citation type="journal article" date="2014" name="BMC Genomics">
        <title>Comparative genome sequencing reveals chemotype-specific gene clusters in the toxigenic black mold Stachybotrys.</title>
        <authorList>
            <person name="Semeiks J."/>
            <person name="Borek D."/>
            <person name="Otwinowski Z."/>
            <person name="Grishin N.V."/>
        </authorList>
    </citation>
    <scope>NUCLEOTIDE SEQUENCE [LARGE SCALE GENOMIC DNA]</scope>
    <source>
        <strain evidence="2 3">IBT 40285</strain>
    </source>
</reference>
<organism evidence="2 3">
    <name type="scientific">Stachybotrys chlorohalonatus (strain IBT 40285)</name>
    <dbReference type="NCBI Taxonomy" id="1283841"/>
    <lineage>
        <taxon>Eukaryota</taxon>
        <taxon>Fungi</taxon>
        <taxon>Dikarya</taxon>
        <taxon>Ascomycota</taxon>
        <taxon>Pezizomycotina</taxon>
        <taxon>Sordariomycetes</taxon>
        <taxon>Hypocreomycetidae</taxon>
        <taxon>Hypocreales</taxon>
        <taxon>Stachybotryaceae</taxon>
        <taxon>Stachybotrys</taxon>
    </lineage>
</organism>
<proteinExistence type="predicted"/>
<dbReference type="HOGENOM" id="CLU_1372581_0_0_1"/>
<dbReference type="AlphaFoldDB" id="A0A084QPR6"/>
<keyword evidence="3" id="KW-1185">Reference proteome</keyword>
<name>A0A084QPR6_STAC4</name>
<evidence type="ECO:0000313" key="2">
    <source>
        <dbReference type="EMBL" id="KFA65951.1"/>
    </source>
</evidence>
<dbReference type="OrthoDB" id="5235746at2759"/>
<feature type="compositionally biased region" description="Polar residues" evidence="1">
    <location>
        <begin position="96"/>
        <end position="121"/>
    </location>
</feature>
<evidence type="ECO:0000256" key="1">
    <source>
        <dbReference type="SAM" id="MobiDB-lite"/>
    </source>
</evidence>
<sequence length="232" mass="22614">MSDGIAPAIDKVGAPAPNAPEAEAGAPSVSLSEAPPASTAAAPATEPEDNKAAIPDGAGPALAAPKPVEVKSVPETPLDNNTPAGGTPRPELNLSGGETPSEPTVTTGVLSPQPTATTSAPENGAAEQKHGATSAVNGASASASATDSLPAESSGSSSDGPVVSEKRKLDEAADATNGAMPASVEDVDEPADKKIKTNGGTSPKSAKTKKDNSSPSAGKTARKTRSQGPVEV</sequence>
<dbReference type="Proteomes" id="UP000028524">
    <property type="component" value="Unassembled WGS sequence"/>
</dbReference>
<evidence type="ECO:0000313" key="3">
    <source>
        <dbReference type="Proteomes" id="UP000028524"/>
    </source>
</evidence>
<dbReference type="OMA" id="VNNMTPA"/>
<feature type="compositionally biased region" description="Low complexity" evidence="1">
    <location>
        <begin position="13"/>
        <end position="45"/>
    </location>
</feature>